<dbReference type="PROSITE" id="PS51123">
    <property type="entry name" value="OMPA_2"/>
    <property type="match status" value="1"/>
</dbReference>
<dbReference type="STRING" id="1736674.APS56_01690"/>
<gene>
    <name evidence="7" type="ORF">APS56_01690</name>
</gene>
<dbReference type="OrthoDB" id="9809364at2"/>
<dbReference type="InterPro" id="IPR006665">
    <property type="entry name" value="OmpA-like"/>
</dbReference>
<protein>
    <submittedName>
        <fullName evidence="7">Flagellar motor protein MotB</fullName>
    </submittedName>
</protein>
<dbReference type="PANTHER" id="PTHR30329:SF21">
    <property type="entry name" value="LIPOPROTEIN YIAD-RELATED"/>
    <property type="match status" value="1"/>
</dbReference>
<dbReference type="Proteomes" id="UP000057981">
    <property type="component" value="Chromosome"/>
</dbReference>
<keyword evidence="3" id="KW-0998">Cell outer membrane</keyword>
<dbReference type="InterPro" id="IPR050330">
    <property type="entry name" value="Bact_OuterMem_StrucFunc"/>
</dbReference>
<dbReference type="AlphaFoldDB" id="A0A0P0CUC1"/>
<dbReference type="Gene3D" id="2.60.40.1120">
    <property type="entry name" value="Carboxypeptidase-like, regulatory domain"/>
    <property type="match status" value="1"/>
</dbReference>
<dbReference type="InterPro" id="IPR006664">
    <property type="entry name" value="OMP_bac"/>
</dbReference>
<dbReference type="PATRIC" id="fig|1736674.3.peg.354"/>
<dbReference type="InterPro" id="IPR011990">
    <property type="entry name" value="TPR-like_helical_dom_sf"/>
</dbReference>
<dbReference type="CDD" id="cd07185">
    <property type="entry name" value="OmpA_C-like"/>
    <property type="match status" value="1"/>
</dbReference>
<reference evidence="7 8" key="1">
    <citation type="submission" date="2015-10" db="EMBL/GenBank/DDBJ databases">
        <authorList>
            <person name="Gilbert D.G."/>
        </authorList>
    </citation>
    <scope>NUCLEOTIDE SEQUENCE [LARGE SCALE GENOMIC DNA]</scope>
    <source>
        <strain evidence="8">HZ-22</strain>
    </source>
</reference>
<dbReference type="SUPFAM" id="SSF82171">
    <property type="entry name" value="DPP6 N-terminal domain-like"/>
    <property type="match status" value="1"/>
</dbReference>
<evidence type="ECO:0000256" key="5">
    <source>
        <dbReference type="SAM" id="SignalP"/>
    </source>
</evidence>
<evidence type="ECO:0000256" key="4">
    <source>
        <dbReference type="PROSITE-ProRule" id="PRU00473"/>
    </source>
</evidence>
<evidence type="ECO:0000256" key="3">
    <source>
        <dbReference type="ARBA" id="ARBA00023237"/>
    </source>
</evidence>
<accession>A0A0P0CUC1</accession>
<dbReference type="GO" id="GO:0009279">
    <property type="term" value="C:cell outer membrane"/>
    <property type="evidence" value="ECO:0007669"/>
    <property type="project" value="UniProtKB-SubCell"/>
</dbReference>
<dbReference type="SUPFAM" id="SSF49478">
    <property type="entry name" value="Cna protein B-type domain"/>
    <property type="match status" value="1"/>
</dbReference>
<dbReference type="InterPro" id="IPR011659">
    <property type="entry name" value="WD40"/>
</dbReference>
<keyword evidence="7" id="KW-0966">Cell projection</keyword>
<name>A0A0P0CUC1_9FLAO</name>
<sequence>MKTKINLLACLLFSISSTSFAQQNSLDKADALFNKFSFYKATNAYKELIEKNYNKDYAYRQLADCYSFMRNPDSASVYYKKTVVQKNVPVEYLYNYAQSLRGIGNYEASRTWFENYKKQGGLTNTSIFYNDDEFINRIYNSKQQYFLKDVIFNTKLSEFGAYEHHGNIYFTSTRDAGVAKKFKSGWDNQPFLDMYVIKKGSTHSVVDNKYKIKGKVNSVYHDGPLTISKDGKTMYFSRNNFKKNILKTDNQEIGNLKIYQATLVNNKWKKIKELSFNNDTYSTGHPALNNDGTKLYFTSDMPGGYGGTDIYYVDINPNGSMGKPKNLGEIVNTKKDESFPFVNSENTLFFSSDGHLGLGLLDIFGTVANENNEIVNVLNLGIPINSSKDDFSFFMNEDGNSGYFASNRKEGIGSDDIYAFDRTPLLKIESTILNKEGLPIENATVILLNSEGHQVAQLQSDKNGKLEIGIDRNSDYTIKVEKVYYIQDSKKVTSKNIDDKTTIIKTQFNLNPIVKKATLIAEFSTIYFDYDDVKINKTSMRILDTMADLLINTFPNVTIKIESHTDARGSYKYNKILSNKRAQATYNYLVSKGVNPSRITEYTGFGKQNLLNNCDSIPNCSEAQHQLNRRTQIFVNETN</sequence>
<dbReference type="Gene3D" id="1.25.40.10">
    <property type="entry name" value="Tetratricopeptide repeat domain"/>
    <property type="match status" value="1"/>
</dbReference>
<feature type="chain" id="PRO_5006042904" evidence="5">
    <location>
        <begin position="22"/>
        <end position="639"/>
    </location>
</feature>
<dbReference type="Pfam" id="PF07676">
    <property type="entry name" value="PD40"/>
    <property type="match status" value="2"/>
</dbReference>
<evidence type="ECO:0000256" key="1">
    <source>
        <dbReference type="ARBA" id="ARBA00004442"/>
    </source>
</evidence>
<organism evidence="7 8">
    <name type="scientific">Pseudalgibacter alginicilyticus</name>
    <dbReference type="NCBI Taxonomy" id="1736674"/>
    <lineage>
        <taxon>Bacteria</taxon>
        <taxon>Pseudomonadati</taxon>
        <taxon>Bacteroidota</taxon>
        <taxon>Flavobacteriia</taxon>
        <taxon>Flavobacteriales</taxon>
        <taxon>Flavobacteriaceae</taxon>
        <taxon>Pseudalgibacter</taxon>
    </lineage>
</organism>
<keyword evidence="7" id="KW-0282">Flagellum</keyword>
<evidence type="ECO:0000256" key="2">
    <source>
        <dbReference type="ARBA" id="ARBA00023136"/>
    </source>
</evidence>
<dbReference type="Gene3D" id="2.120.10.30">
    <property type="entry name" value="TolB, C-terminal domain"/>
    <property type="match status" value="1"/>
</dbReference>
<dbReference type="SUPFAM" id="SSF103088">
    <property type="entry name" value="OmpA-like"/>
    <property type="match status" value="1"/>
</dbReference>
<dbReference type="RefSeq" id="WP_054724169.1">
    <property type="nucleotide sequence ID" value="NZ_CP012898.1"/>
</dbReference>
<keyword evidence="7" id="KW-0969">Cilium</keyword>
<dbReference type="PANTHER" id="PTHR30329">
    <property type="entry name" value="STATOR ELEMENT OF FLAGELLAR MOTOR COMPLEX"/>
    <property type="match status" value="1"/>
</dbReference>
<evidence type="ECO:0000313" key="8">
    <source>
        <dbReference type="Proteomes" id="UP000057981"/>
    </source>
</evidence>
<dbReference type="InterPro" id="IPR036737">
    <property type="entry name" value="OmpA-like_sf"/>
</dbReference>
<comment type="subcellular location">
    <subcellularLocation>
        <location evidence="1">Cell outer membrane</location>
    </subcellularLocation>
</comment>
<feature type="signal peptide" evidence="5">
    <location>
        <begin position="1"/>
        <end position="21"/>
    </location>
</feature>
<dbReference type="Pfam" id="PF00691">
    <property type="entry name" value="OmpA"/>
    <property type="match status" value="1"/>
</dbReference>
<keyword evidence="5" id="KW-0732">Signal</keyword>
<dbReference type="SUPFAM" id="SSF48452">
    <property type="entry name" value="TPR-like"/>
    <property type="match status" value="1"/>
</dbReference>
<proteinExistence type="predicted"/>
<evidence type="ECO:0000313" key="7">
    <source>
        <dbReference type="EMBL" id="ALJ03939.1"/>
    </source>
</evidence>
<dbReference type="EMBL" id="CP012898">
    <property type="protein sequence ID" value="ALJ03939.1"/>
    <property type="molecule type" value="Genomic_DNA"/>
</dbReference>
<keyword evidence="8" id="KW-1185">Reference proteome</keyword>
<keyword evidence="2 4" id="KW-0472">Membrane</keyword>
<dbReference type="Gene3D" id="3.30.1330.60">
    <property type="entry name" value="OmpA-like domain"/>
    <property type="match status" value="1"/>
</dbReference>
<feature type="domain" description="OmpA-like" evidence="6">
    <location>
        <begin position="515"/>
        <end position="639"/>
    </location>
</feature>
<evidence type="ECO:0000259" key="6">
    <source>
        <dbReference type="PROSITE" id="PS51123"/>
    </source>
</evidence>
<dbReference type="KEGG" id="ahz:APS56_01690"/>
<dbReference type="InterPro" id="IPR011042">
    <property type="entry name" value="6-blade_b-propeller_TolB-like"/>
</dbReference>
<dbReference type="PRINTS" id="PR01021">
    <property type="entry name" value="OMPADOMAIN"/>
</dbReference>